<dbReference type="InterPro" id="IPR030987">
    <property type="entry name" value="AbiV"/>
</dbReference>
<comment type="caution">
    <text evidence="1">The sequence shown here is derived from an EMBL/GenBank/DDBJ whole genome shotgun (WGS) entry which is preliminary data.</text>
</comment>
<proteinExistence type="predicted"/>
<organism evidence="1 2">
    <name type="scientific">Filimonas effusa</name>
    <dbReference type="NCBI Taxonomy" id="2508721"/>
    <lineage>
        <taxon>Bacteria</taxon>
        <taxon>Pseudomonadati</taxon>
        <taxon>Bacteroidota</taxon>
        <taxon>Chitinophagia</taxon>
        <taxon>Chitinophagales</taxon>
        <taxon>Chitinophagaceae</taxon>
        <taxon>Filimonas</taxon>
    </lineage>
</organism>
<dbReference type="AlphaFoldDB" id="A0A4Q1DDI0"/>
<dbReference type="EMBL" id="SDHZ01000001">
    <property type="protein sequence ID" value="RXK87028.1"/>
    <property type="molecule type" value="Genomic_DNA"/>
</dbReference>
<gene>
    <name evidence="1" type="ORF">ESB13_09660</name>
</gene>
<evidence type="ECO:0000313" key="1">
    <source>
        <dbReference type="EMBL" id="RXK87028.1"/>
    </source>
</evidence>
<accession>A0A4Q1DDI0</accession>
<dbReference type="RefSeq" id="WP_129002778.1">
    <property type="nucleotide sequence ID" value="NZ_SDHZ01000001.1"/>
</dbReference>
<dbReference type="Proteomes" id="UP000290545">
    <property type="component" value="Unassembled WGS sequence"/>
</dbReference>
<protein>
    <submittedName>
        <fullName evidence="1">AbiV family abortive infection protein</fullName>
    </submittedName>
</protein>
<name>A0A4Q1DDI0_9BACT</name>
<dbReference type="NCBIfam" id="TIGR04498">
    <property type="entry name" value="AbiV_defense"/>
    <property type="match status" value="1"/>
</dbReference>
<sequence>MDDEKIRSYNLFRRLCNQNAESSLKAAELLKGNKVNHIVYHLSILALEEIGKIFIYYCNLNSSDKWDSDKRTIPLDDHIKKLFWSIWLPALTNEIITNDQLGEITSMATQLHERRLHSLYTDLSDTQNAADKIGDDEAEQVYQFAKSRLDLSQLEGDVDINSKPNELLIWFNSISNDEDKRKFIFGSEAQQKLVDLGTPGLWIGWLKSHFDQQEFDLRTLAESEIARERPTDDKKFEPKWRMRIKLDSQSHSIRHNVVTSFNSKYHEIKLTRGATPHVLFVDFTFEKSVTLHDLWDCGFLHTKLFVAALNIGSNGFIYWNLPLDLDKYYENITDLDNNNKLTLKLASKLAVAWQAEQMTLTEEELHLSKLTFDYLLDPLHKDDTDFITDYLNALAILAKSDIHCRLEMQSFGMFYSAFKKAVTRYQCCAEPEIKVVGYSQLQGVLKNKDAFDNIIDIGLTLASEHHVITLKEVFAMKQYCGAYILTLAVRKLMGDMNLKITQDLTK</sequence>
<dbReference type="Pfam" id="PF18728">
    <property type="entry name" value="HEPN_AbiV"/>
    <property type="match status" value="1"/>
</dbReference>
<keyword evidence="2" id="KW-1185">Reference proteome</keyword>
<evidence type="ECO:0000313" key="2">
    <source>
        <dbReference type="Proteomes" id="UP000290545"/>
    </source>
</evidence>
<dbReference type="OrthoDB" id="8434660at2"/>
<reference evidence="1 2" key="1">
    <citation type="submission" date="2019-01" db="EMBL/GenBank/DDBJ databases">
        <title>Filimonas sp. strain TTM-71.</title>
        <authorList>
            <person name="Chen W.-M."/>
        </authorList>
    </citation>
    <scope>NUCLEOTIDE SEQUENCE [LARGE SCALE GENOMIC DNA]</scope>
    <source>
        <strain evidence="1 2">TTM-71</strain>
    </source>
</reference>